<accession>Q02BX0</accession>
<evidence type="ECO:0000256" key="1">
    <source>
        <dbReference type="ARBA" id="ARBA00022617"/>
    </source>
</evidence>
<keyword evidence="3 4" id="KW-0408">Iron</keyword>
<dbReference type="GO" id="GO:0009055">
    <property type="term" value="F:electron transfer activity"/>
    <property type="evidence" value="ECO:0007669"/>
    <property type="project" value="InterPro"/>
</dbReference>
<evidence type="ECO:0000313" key="6">
    <source>
        <dbReference type="EMBL" id="ABJ81446.1"/>
    </source>
</evidence>
<evidence type="ECO:0000256" key="4">
    <source>
        <dbReference type="PROSITE-ProRule" id="PRU00433"/>
    </source>
</evidence>
<dbReference type="KEGG" id="sus:Acid_0436"/>
<protein>
    <recommendedName>
        <fullName evidence="5">Cytochrome c domain-containing protein</fullName>
    </recommendedName>
</protein>
<name>Q02BX0_SOLUE</name>
<keyword evidence="2 4" id="KW-0479">Metal-binding</keyword>
<organism evidence="6">
    <name type="scientific">Solibacter usitatus (strain Ellin6076)</name>
    <dbReference type="NCBI Taxonomy" id="234267"/>
    <lineage>
        <taxon>Bacteria</taxon>
        <taxon>Pseudomonadati</taxon>
        <taxon>Acidobacteriota</taxon>
        <taxon>Terriglobia</taxon>
        <taxon>Bryobacterales</taxon>
        <taxon>Solibacteraceae</taxon>
        <taxon>Candidatus Solibacter</taxon>
    </lineage>
</organism>
<dbReference type="HOGENOM" id="CLU_089635_1_0_0"/>
<dbReference type="Gene3D" id="1.10.760.10">
    <property type="entry name" value="Cytochrome c-like domain"/>
    <property type="match status" value="1"/>
</dbReference>
<keyword evidence="1 4" id="KW-0349">Heme</keyword>
<dbReference type="InParanoid" id="Q02BX0"/>
<evidence type="ECO:0000259" key="5">
    <source>
        <dbReference type="PROSITE" id="PS51007"/>
    </source>
</evidence>
<evidence type="ECO:0000256" key="3">
    <source>
        <dbReference type="ARBA" id="ARBA00023004"/>
    </source>
</evidence>
<dbReference type="PROSITE" id="PS51007">
    <property type="entry name" value="CYTC"/>
    <property type="match status" value="1"/>
</dbReference>
<dbReference type="Pfam" id="PF13442">
    <property type="entry name" value="Cytochrome_CBB3"/>
    <property type="match status" value="1"/>
</dbReference>
<dbReference type="InterPro" id="IPR036909">
    <property type="entry name" value="Cyt_c-like_dom_sf"/>
</dbReference>
<reference evidence="6" key="1">
    <citation type="submission" date="2006-10" db="EMBL/GenBank/DDBJ databases">
        <title>Complete sequence of Solibacter usitatus Ellin6076.</title>
        <authorList>
            <consortium name="US DOE Joint Genome Institute"/>
            <person name="Copeland A."/>
            <person name="Lucas S."/>
            <person name="Lapidus A."/>
            <person name="Barry K."/>
            <person name="Detter J.C."/>
            <person name="Glavina del Rio T."/>
            <person name="Hammon N."/>
            <person name="Israni S."/>
            <person name="Dalin E."/>
            <person name="Tice H."/>
            <person name="Pitluck S."/>
            <person name="Thompson L.S."/>
            <person name="Brettin T."/>
            <person name="Bruce D."/>
            <person name="Han C."/>
            <person name="Tapia R."/>
            <person name="Gilna P."/>
            <person name="Schmutz J."/>
            <person name="Larimer F."/>
            <person name="Land M."/>
            <person name="Hauser L."/>
            <person name="Kyrpides N."/>
            <person name="Mikhailova N."/>
            <person name="Janssen P.H."/>
            <person name="Kuske C.R."/>
            <person name="Richardson P."/>
        </authorList>
    </citation>
    <scope>NUCLEOTIDE SEQUENCE</scope>
    <source>
        <strain evidence="6">Ellin6076</strain>
    </source>
</reference>
<dbReference type="GO" id="GO:0046872">
    <property type="term" value="F:metal ion binding"/>
    <property type="evidence" value="ECO:0007669"/>
    <property type="project" value="UniProtKB-KW"/>
</dbReference>
<dbReference type="SUPFAM" id="SSF46626">
    <property type="entry name" value="Cytochrome c"/>
    <property type="match status" value="1"/>
</dbReference>
<dbReference type="EMBL" id="CP000473">
    <property type="protein sequence ID" value="ABJ81446.1"/>
    <property type="molecule type" value="Genomic_DNA"/>
</dbReference>
<gene>
    <name evidence="6" type="ordered locus">Acid_0436</name>
</gene>
<dbReference type="OrthoDB" id="9808312at2"/>
<dbReference type="AlphaFoldDB" id="Q02BX0"/>
<proteinExistence type="predicted"/>
<sequence precursor="true">MKFLLGMIMGVLLVPLGAFLYIRQGYAPVATSAPMLPLERQVTSMALRARIAKEAPVNSPMSPNEENLVAGVRIYRDECAVCHGMRDESRTMIAKGLFPHPPALLHGKGVTDDPPGHTWWIVRNGIRLTGMPGFAGSLTDDQIWQVSLMLANADKLPPGAAAALDGAISLAQ</sequence>
<dbReference type="STRING" id="234267.Acid_0436"/>
<evidence type="ECO:0000256" key="2">
    <source>
        <dbReference type="ARBA" id="ARBA00022723"/>
    </source>
</evidence>
<dbReference type="eggNOG" id="COG2010">
    <property type="taxonomic scope" value="Bacteria"/>
</dbReference>
<feature type="domain" description="Cytochrome c" evidence="5">
    <location>
        <begin position="66"/>
        <end position="154"/>
    </location>
</feature>
<dbReference type="GO" id="GO:0020037">
    <property type="term" value="F:heme binding"/>
    <property type="evidence" value="ECO:0007669"/>
    <property type="project" value="InterPro"/>
</dbReference>
<dbReference type="InterPro" id="IPR009056">
    <property type="entry name" value="Cyt_c-like_dom"/>
</dbReference>